<dbReference type="EMBL" id="JAPESX010001641">
    <property type="protein sequence ID" value="KAJ8112541.1"/>
    <property type="molecule type" value="Genomic_DNA"/>
</dbReference>
<proteinExistence type="predicted"/>
<sequence length="286" mass="33008">MPGTADEIKHELQPMLLSFIKSCIPYPEGSASRYAWQAGSNYAYLCYRNLPLEPRIYTGIFTWLAIMVDDGANKDPGEWHQFIPRFLTGARHHSLLAQEWDRCIRRCYQYYSDIAANFITTSALNFTNACALEGSEVPKMTRTAGGESWAYYFRDKNGVAEAYSWMTFPKAVCPEVSWFMEAIPDMNRYICFTNDLFSLYKEECAWEKDNYMNIRASYQKADVYKVARQVAEETADAHRSIMLVLEGKDPYAQLWQDHALGFIAFHTTSERYKLRDLGLNENLPSS</sequence>
<reference evidence="1" key="1">
    <citation type="submission" date="2022-11" db="EMBL/GenBank/DDBJ databases">
        <title>Genome Sequence of Nemania bipapillata.</title>
        <authorList>
            <person name="Buettner E."/>
        </authorList>
    </citation>
    <scope>NUCLEOTIDE SEQUENCE</scope>
    <source>
        <strain evidence="1">CP14</strain>
    </source>
</reference>
<dbReference type="Proteomes" id="UP001153334">
    <property type="component" value="Unassembled WGS sequence"/>
</dbReference>
<evidence type="ECO:0000313" key="2">
    <source>
        <dbReference type="Proteomes" id="UP001153334"/>
    </source>
</evidence>
<comment type="caution">
    <text evidence="1">The sequence shown here is derived from an EMBL/GenBank/DDBJ whole genome shotgun (WGS) entry which is preliminary data.</text>
</comment>
<gene>
    <name evidence="1" type="ORF">ONZ43_g5372</name>
</gene>
<organism evidence="1 2">
    <name type="scientific">Nemania bipapillata</name>
    <dbReference type="NCBI Taxonomy" id="110536"/>
    <lineage>
        <taxon>Eukaryota</taxon>
        <taxon>Fungi</taxon>
        <taxon>Dikarya</taxon>
        <taxon>Ascomycota</taxon>
        <taxon>Pezizomycotina</taxon>
        <taxon>Sordariomycetes</taxon>
        <taxon>Xylariomycetidae</taxon>
        <taxon>Xylariales</taxon>
        <taxon>Xylariaceae</taxon>
        <taxon>Nemania</taxon>
    </lineage>
</organism>
<accession>A0ACC2IBI4</accession>
<name>A0ACC2IBI4_9PEZI</name>
<keyword evidence="2" id="KW-1185">Reference proteome</keyword>
<protein>
    <submittedName>
        <fullName evidence="1">Uncharacterized protein</fullName>
    </submittedName>
</protein>
<evidence type="ECO:0000313" key="1">
    <source>
        <dbReference type="EMBL" id="KAJ8112541.1"/>
    </source>
</evidence>